<dbReference type="Pfam" id="PF17056">
    <property type="entry name" value="KRE1"/>
    <property type="match status" value="1"/>
</dbReference>
<dbReference type="HOGENOM" id="CLU_2027592_0_0_1"/>
<proteinExistence type="predicted"/>
<dbReference type="InterPro" id="IPR031452">
    <property type="entry name" value="Kre1"/>
</dbReference>
<dbReference type="PROSITE" id="PS51257">
    <property type="entry name" value="PROKAR_LIPOPROTEIN"/>
    <property type="match status" value="1"/>
</dbReference>
<dbReference type="AlphaFoldDB" id="G8Y2W6"/>
<feature type="chain" id="PRO_5003519001" evidence="1">
    <location>
        <begin position="22"/>
        <end position="122"/>
    </location>
</feature>
<feature type="signal peptide" evidence="1">
    <location>
        <begin position="1"/>
        <end position="21"/>
    </location>
</feature>
<keyword evidence="1" id="KW-0732">Signal</keyword>
<dbReference type="Proteomes" id="UP000005222">
    <property type="component" value="Chromosome M"/>
</dbReference>
<name>G8Y2W6_PICSO</name>
<evidence type="ECO:0000313" key="3">
    <source>
        <dbReference type="Proteomes" id="UP000005222"/>
    </source>
</evidence>
<reference evidence="2 3" key="1">
    <citation type="journal article" date="2012" name="G3 (Bethesda)">
        <title>Pichia sorbitophila, an interspecies yeast hybrid reveals early steps of genome resolution following polyploidization.</title>
        <authorList>
            <person name="Leh Louis V."/>
            <person name="Despons L."/>
            <person name="Friedrich A."/>
            <person name="Martin T."/>
            <person name="Durrens P."/>
            <person name="Casaregola S."/>
            <person name="Neuveglise C."/>
            <person name="Fairhead C."/>
            <person name="Marck C."/>
            <person name="Cruz J.A."/>
            <person name="Straub M.L."/>
            <person name="Kugler V."/>
            <person name="Sacerdot C."/>
            <person name="Uzunov Z."/>
            <person name="Thierry A."/>
            <person name="Weiss S."/>
            <person name="Bleykasten C."/>
            <person name="De Montigny J."/>
            <person name="Jacques N."/>
            <person name="Jung P."/>
            <person name="Lemaire M."/>
            <person name="Mallet S."/>
            <person name="Morel G."/>
            <person name="Richard G.F."/>
            <person name="Sarkar A."/>
            <person name="Savel G."/>
            <person name="Schacherer J."/>
            <person name="Seret M.L."/>
            <person name="Talla E."/>
            <person name="Samson G."/>
            <person name="Jubin C."/>
            <person name="Poulain J."/>
            <person name="Vacherie B."/>
            <person name="Barbe V."/>
            <person name="Pelletier E."/>
            <person name="Sherman D.J."/>
            <person name="Westhof E."/>
            <person name="Weissenbach J."/>
            <person name="Baret P.V."/>
            <person name="Wincker P."/>
            <person name="Gaillardin C."/>
            <person name="Dujon B."/>
            <person name="Souciet J.L."/>
        </authorList>
    </citation>
    <scope>NUCLEOTIDE SEQUENCE [LARGE SCALE GENOMIC DNA]</scope>
    <source>
        <strain evidence="3">ATCC MYA-4447 / BCRC 22081 / CBS 7064 / NBRC 10061 / NRRL Y-12695</strain>
    </source>
</reference>
<dbReference type="InParanoid" id="G8Y2W6"/>
<evidence type="ECO:0000256" key="1">
    <source>
        <dbReference type="SAM" id="SignalP"/>
    </source>
</evidence>
<dbReference type="EMBL" id="FO082047">
    <property type="protein sequence ID" value="CCE86127.1"/>
    <property type="molecule type" value="Genomic_DNA"/>
</dbReference>
<organism evidence="2 3">
    <name type="scientific">Pichia sorbitophila (strain ATCC MYA-4447 / BCRC 22081 / CBS 7064 / NBRC 10061 / NRRL Y-12695)</name>
    <name type="common">Hybrid yeast</name>
    <dbReference type="NCBI Taxonomy" id="559304"/>
    <lineage>
        <taxon>Eukaryota</taxon>
        <taxon>Fungi</taxon>
        <taxon>Dikarya</taxon>
        <taxon>Ascomycota</taxon>
        <taxon>Saccharomycotina</taxon>
        <taxon>Pichiomycetes</taxon>
        <taxon>Debaryomycetaceae</taxon>
        <taxon>Millerozyma</taxon>
    </lineage>
</organism>
<accession>G8Y2W6</accession>
<keyword evidence="3" id="KW-1185">Reference proteome</keyword>
<sequence length="122" mass="13296">MRVRALWGTFLVMAIAMLVACEEDENMSIPTESESPTEVWITVPTYDGFATIRVAYSQSFSPLFTPSYVAKPGSIGMGSQTKPYGGGRTYPKITVGKNEASCLARCYRSGLVSLMLLLNSLI</sequence>
<evidence type="ECO:0000313" key="2">
    <source>
        <dbReference type="EMBL" id="CCE86127.1"/>
    </source>
</evidence>
<protein>
    <submittedName>
        <fullName evidence="2">Piso0_005777 protein</fullName>
    </submittedName>
</protein>
<gene>
    <name evidence="2" type="primary">Piso0_005777</name>
    <name evidence="2" type="ORF">GNLVRS01_PISO0M22122g</name>
</gene>
<dbReference type="GO" id="GO:0031505">
    <property type="term" value="P:fungal-type cell wall organization"/>
    <property type="evidence" value="ECO:0007669"/>
    <property type="project" value="InterPro"/>
</dbReference>